<keyword evidence="4" id="KW-1185">Reference proteome</keyword>
<dbReference type="PANTHER" id="PTHR43084">
    <property type="entry name" value="PERSULFIDE DIOXYGENASE ETHE1"/>
    <property type="match status" value="1"/>
</dbReference>
<dbReference type="CDD" id="cd07724">
    <property type="entry name" value="POD-like_MBL-fold"/>
    <property type="match status" value="1"/>
</dbReference>
<dbReference type="SMART" id="SM00849">
    <property type="entry name" value="Lactamase_B"/>
    <property type="match status" value="1"/>
</dbReference>
<dbReference type="InterPro" id="IPR036866">
    <property type="entry name" value="RibonucZ/Hydroxyglut_hydro"/>
</dbReference>
<evidence type="ECO:0000313" key="4">
    <source>
        <dbReference type="Proteomes" id="UP001175228"/>
    </source>
</evidence>
<reference evidence="3" key="1">
    <citation type="submission" date="2023-06" db="EMBL/GenBank/DDBJ databases">
        <authorList>
            <consortium name="Lawrence Berkeley National Laboratory"/>
            <person name="Ahrendt S."/>
            <person name="Sahu N."/>
            <person name="Indic B."/>
            <person name="Wong-Bajracharya J."/>
            <person name="Merenyi Z."/>
            <person name="Ke H.-M."/>
            <person name="Monk M."/>
            <person name="Kocsube S."/>
            <person name="Drula E."/>
            <person name="Lipzen A."/>
            <person name="Balint B."/>
            <person name="Henrissat B."/>
            <person name="Andreopoulos B."/>
            <person name="Martin F.M."/>
            <person name="Harder C.B."/>
            <person name="Rigling D."/>
            <person name="Ford K.L."/>
            <person name="Foster G.D."/>
            <person name="Pangilinan J."/>
            <person name="Papanicolaou A."/>
            <person name="Barry K."/>
            <person name="LaButti K."/>
            <person name="Viragh M."/>
            <person name="Koriabine M."/>
            <person name="Yan M."/>
            <person name="Riley R."/>
            <person name="Champramary S."/>
            <person name="Plett K.L."/>
            <person name="Tsai I.J."/>
            <person name="Slot J."/>
            <person name="Sipos G."/>
            <person name="Plett J."/>
            <person name="Nagy L.G."/>
            <person name="Grigoriev I.V."/>
        </authorList>
    </citation>
    <scope>NUCLEOTIDE SEQUENCE</scope>
    <source>
        <strain evidence="3">HWK02</strain>
    </source>
</reference>
<gene>
    <name evidence="3" type="ORF">EDD18DRAFT_1125694</name>
</gene>
<organism evidence="3 4">
    <name type="scientific">Armillaria luteobubalina</name>
    <dbReference type="NCBI Taxonomy" id="153913"/>
    <lineage>
        <taxon>Eukaryota</taxon>
        <taxon>Fungi</taxon>
        <taxon>Dikarya</taxon>
        <taxon>Basidiomycota</taxon>
        <taxon>Agaricomycotina</taxon>
        <taxon>Agaricomycetes</taxon>
        <taxon>Agaricomycetidae</taxon>
        <taxon>Agaricales</taxon>
        <taxon>Marasmiineae</taxon>
        <taxon>Physalacriaceae</taxon>
        <taxon>Armillaria</taxon>
    </lineage>
</organism>
<evidence type="ECO:0000313" key="3">
    <source>
        <dbReference type="EMBL" id="KAK0504624.1"/>
    </source>
</evidence>
<dbReference type="InterPro" id="IPR051682">
    <property type="entry name" value="Mito_Persulfide_Diox"/>
</dbReference>
<dbReference type="EMBL" id="JAUEPU010000002">
    <property type="protein sequence ID" value="KAK0504624.1"/>
    <property type="molecule type" value="Genomic_DNA"/>
</dbReference>
<sequence>MQFAKVAFCRTSPARLSSPVRPFLSSSRALLSTRALSSVTPASRSISQHSRIILSCRTMGTTSAAEPRTYVSDDKGNAEINCFFEPYTSTWQYLITDPATSQAVLVDTVLDYDPASGKVSTESADKLLAFIEKKNLKILRILETHAHADHLTAAQYIKSKLPGEVPVCIGSRITQVQSNFGPVYGLERSAFDKTFDVFLKDDEEFPVGNLTCRVIHLPGHTPDHIGYVVGKAVFTGDSIFLPDVGSARVDFRGGNAKQLYASMNRLLSLPEDYKLFVGHDYPSGRNYDCVTTVGEQRRLNKHGKVGTTEEAFIDFRKKRDDTLGAPRLIHPSLQVNIRAGRLPPADAEGRVWMKIPVRSSISV</sequence>
<accession>A0AA39QLN5</accession>
<dbReference type="InterPro" id="IPR001279">
    <property type="entry name" value="Metallo-B-lactamas"/>
</dbReference>
<dbReference type="AlphaFoldDB" id="A0AA39QLN5"/>
<dbReference type="Gene3D" id="3.60.15.10">
    <property type="entry name" value="Ribonuclease Z/Hydroxyacylglutathione hydrolase-like"/>
    <property type="match status" value="1"/>
</dbReference>
<proteinExistence type="predicted"/>
<evidence type="ECO:0000259" key="2">
    <source>
        <dbReference type="SMART" id="SM00849"/>
    </source>
</evidence>
<dbReference type="GO" id="GO:0050313">
    <property type="term" value="F:sulfur dioxygenase activity"/>
    <property type="evidence" value="ECO:0007669"/>
    <property type="project" value="InterPro"/>
</dbReference>
<dbReference type="Proteomes" id="UP001175228">
    <property type="component" value="Unassembled WGS sequence"/>
</dbReference>
<name>A0AA39QLN5_9AGAR</name>
<protein>
    <submittedName>
        <fullName evidence="3">Metallo-hydrolase/oxidoreductase</fullName>
    </submittedName>
</protein>
<dbReference type="SUPFAM" id="SSF56281">
    <property type="entry name" value="Metallo-hydrolase/oxidoreductase"/>
    <property type="match status" value="1"/>
</dbReference>
<dbReference type="GO" id="GO:0006749">
    <property type="term" value="P:glutathione metabolic process"/>
    <property type="evidence" value="ECO:0007669"/>
    <property type="project" value="InterPro"/>
</dbReference>
<feature type="domain" description="Metallo-beta-lactamase" evidence="2">
    <location>
        <begin position="89"/>
        <end position="279"/>
    </location>
</feature>
<dbReference type="PANTHER" id="PTHR43084:SF1">
    <property type="entry name" value="PERSULFIDE DIOXYGENASE ETHE1, MITOCHONDRIAL"/>
    <property type="match status" value="1"/>
</dbReference>
<keyword evidence="1" id="KW-0479">Metal-binding</keyword>
<evidence type="ECO:0000256" key="1">
    <source>
        <dbReference type="ARBA" id="ARBA00022723"/>
    </source>
</evidence>
<dbReference type="GO" id="GO:0070813">
    <property type="term" value="P:hydrogen sulfide metabolic process"/>
    <property type="evidence" value="ECO:0007669"/>
    <property type="project" value="TreeGrafter"/>
</dbReference>
<dbReference type="InterPro" id="IPR044528">
    <property type="entry name" value="POD-like_MBL-fold"/>
</dbReference>
<comment type="caution">
    <text evidence="3">The sequence shown here is derived from an EMBL/GenBank/DDBJ whole genome shotgun (WGS) entry which is preliminary data.</text>
</comment>
<dbReference type="GO" id="GO:0046872">
    <property type="term" value="F:metal ion binding"/>
    <property type="evidence" value="ECO:0007669"/>
    <property type="project" value="UniProtKB-KW"/>
</dbReference>
<dbReference type="Pfam" id="PF00753">
    <property type="entry name" value="Lactamase_B"/>
    <property type="match status" value="1"/>
</dbReference>